<accession>A0ABP6D8N2</accession>
<name>A0ABP6D8N2_9ACTN</name>
<keyword evidence="3" id="KW-1185">Reference proteome</keyword>
<dbReference type="Proteomes" id="UP001501509">
    <property type="component" value="Unassembled WGS sequence"/>
</dbReference>
<proteinExistence type="predicted"/>
<sequence>MEGIIALVVTALLCGFAVRWAALRMRLPVPTYIAVFVVFVLVTLALFGQRLEG</sequence>
<feature type="transmembrane region" description="Helical" evidence="1">
    <location>
        <begin position="29"/>
        <end position="47"/>
    </location>
</feature>
<organism evidence="2 3">
    <name type="scientific">Actinomadura fulvescens</name>
    <dbReference type="NCBI Taxonomy" id="46160"/>
    <lineage>
        <taxon>Bacteria</taxon>
        <taxon>Bacillati</taxon>
        <taxon>Actinomycetota</taxon>
        <taxon>Actinomycetes</taxon>
        <taxon>Streptosporangiales</taxon>
        <taxon>Thermomonosporaceae</taxon>
        <taxon>Actinomadura</taxon>
    </lineage>
</organism>
<gene>
    <name evidence="2" type="ORF">GCM10010411_93200</name>
</gene>
<evidence type="ECO:0000313" key="2">
    <source>
        <dbReference type="EMBL" id="GAA2638570.1"/>
    </source>
</evidence>
<comment type="caution">
    <text evidence="2">The sequence shown here is derived from an EMBL/GenBank/DDBJ whole genome shotgun (WGS) entry which is preliminary data.</text>
</comment>
<dbReference type="RefSeq" id="WP_344549221.1">
    <property type="nucleotide sequence ID" value="NZ_BAAATD010000025.1"/>
</dbReference>
<keyword evidence="1" id="KW-0812">Transmembrane</keyword>
<keyword evidence="1" id="KW-0472">Membrane</keyword>
<reference evidence="3" key="1">
    <citation type="journal article" date="2019" name="Int. J. Syst. Evol. Microbiol.">
        <title>The Global Catalogue of Microorganisms (GCM) 10K type strain sequencing project: providing services to taxonomists for standard genome sequencing and annotation.</title>
        <authorList>
            <consortium name="The Broad Institute Genomics Platform"/>
            <consortium name="The Broad Institute Genome Sequencing Center for Infectious Disease"/>
            <person name="Wu L."/>
            <person name="Ma J."/>
        </authorList>
    </citation>
    <scope>NUCLEOTIDE SEQUENCE [LARGE SCALE GENOMIC DNA]</scope>
    <source>
        <strain evidence="3">JCM 6833</strain>
    </source>
</reference>
<dbReference type="EMBL" id="BAAATD010000025">
    <property type="protein sequence ID" value="GAA2638570.1"/>
    <property type="molecule type" value="Genomic_DNA"/>
</dbReference>
<keyword evidence="1" id="KW-1133">Transmembrane helix</keyword>
<evidence type="ECO:0000256" key="1">
    <source>
        <dbReference type="SAM" id="Phobius"/>
    </source>
</evidence>
<evidence type="ECO:0000313" key="3">
    <source>
        <dbReference type="Proteomes" id="UP001501509"/>
    </source>
</evidence>
<protein>
    <submittedName>
        <fullName evidence="2">Uncharacterized protein</fullName>
    </submittedName>
</protein>